<dbReference type="InParanoid" id="V4SNX3"/>
<dbReference type="EMBL" id="KI536726">
    <property type="protein sequence ID" value="ESR49508.1"/>
    <property type="molecule type" value="Genomic_DNA"/>
</dbReference>
<reference evidence="2 3" key="1">
    <citation type="submission" date="2013-10" db="EMBL/GenBank/DDBJ databases">
        <authorList>
            <consortium name="International Citrus Genome Consortium"/>
            <person name="Jenkins J."/>
            <person name="Schmutz J."/>
            <person name="Prochnik S."/>
            <person name="Rokhsar D."/>
            <person name="Gmitter F."/>
            <person name="Ollitrault P."/>
            <person name="Machado M."/>
            <person name="Talon M."/>
            <person name="Wincker P."/>
            <person name="Jaillon O."/>
            <person name="Morgante M."/>
        </authorList>
    </citation>
    <scope>NUCLEOTIDE SEQUENCE</scope>
    <source>
        <strain evidence="3">cv. Clemenules</strain>
    </source>
</reference>
<proteinExistence type="predicted"/>
<dbReference type="Proteomes" id="UP000030687">
    <property type="component" value="Unassembled WGS sequence"/>
</dbReference>
<evidence type="ECO:0000313" key="2">
    <source>
        <dbReference type="EMBL" id="ESR49508.1"/>
    </source>
</evidence>
<evidence type="ECO:0000313" key="3">
    <source>
        <dbReference type="Proteomes" id="UP000030687"/>
    </source>
</evidence>
<keyword evidence="3" id="KW-1185">Reference proteome</keyword>
<gene>
    <name evidence="2" type="ORF">CICLE_v10033259mg</name>
</gene>
<name>V4SNX3_CITCL</name>
<keyword evidence="1" id="KW-1133">Transmembrane helix</keyword>
<sequence length="71" mass="7831">MICLPYYGSVCSSCAVLHPFYFRSCGSTDAPNGSYILVKTAVKTHTYISNYLSILLFLYSNINLLAVLVLS</sequence>
<evidence type="ECO:0000256" key="1">
    <source>
        <dbReference type="SAM" id="Phobius"/>
    </source>
</evidence>
<organism evidence="2 3">
    <name type="scientific">Citrus clementina</name>
    <name type="common">Clementine</name>
    <name type="synonym">Citrus deliciosa x Citrus sinensis</name>
    <dbReference type="NCBI Taxonomy" id="85681"/>
    <lineage>
        <taxon>Eukaryota</taxon>
        <taxon>Viridiplantae</taxon>
        <taxon>Streptophyta</taxon>
        <taxon>Embryophyta</taxon>
        <taxon>Tracheophyta</taxon>
        <taxon>Spermatophyta</taxon>
        <taxon>Magnoliopsida</taxon>
        <taxon>eudicotyledons</taxon>
        <taxon>Gunneridae</taxon>
        <taxon>Pentapetalae</taxon>
        <taxon>rosids</taxon>
        <taxon>malvids</taxon>
        <taxon>Sapindales</taxon>
        <taxon>Rutaceae</taxon>
        <taxon>Aurantioideae</taxon>
        <taxon>Citrus</taxon>
    </lineage>
</organism>
<dbReference type="KEGG" id="cic:CICLE_v10033259mg"/>
<keyword evidence="1" id="KW-0472">Membrane</keyword>
<dbReference type="AlphaFoldDB" id="V4SNX3"/>
<protein>
    <submittedName>
        <fullName evidence="2">Uncharacterized protein</fullName>
    </submittedName>
</protein>
<accession>V4SNX3</accession>
<dbReference type="Gramene" id="ESR49508">
    <property type="protein sequence ID" value="ESR49508"/>
    <property type="gene ID" value="CICLE_v10033259mg"/>
</dbReference>
<keyword evidence="1" id="KW-0812">Transmembrane</keyword>
<feature type="transmembrane region" description="Helical" evidence="1">
    <location>
        <begin position="51"/>
        <end position="70"/>
    </location>
</feature>